<dbReference type="EMBL" id="JBHMAX010000012">
    <property type="protein sequence ID" value="MFB9731571.1"/>
    <property type="molecule type" value="Genomic_DNA"/>
</dbReference>
<dbReference type="Proteomes" id="UP001589613">
    <property type="component" value="Unassembled WGS sequence"/>
</dbReference>
<reference evidence="1 2" key="1">
    <citation type="submission" date="2024-09" db="EMBL/GenBank/DDBJ databases">
        <authorList>
            <person name="Sun Q."/>
            <person name="Mori K."/>
        </authorList>
    </citation>
    <scope>NUCLEOTIDE SEQUENCE [LARGE SCALE GENOMIC DNA]</scope>
    <source>
        <strain evidence="1 2">JCM 12763</strain>
    </source>
</reference>
<protein>
    <submittedName>
        <fullName evidence="1">Uncharacterized protein</fullName>
    </submittedName>
</protein>
<sequence>MTAGPRRESPSTHADPLSVSTLIGKDLVDAACLADLAKSDAMTVQDILHEARAGLSDGGTVRLSVDEEGDSRYVSIGDDLAQSDGASCYFIHELSSASPSRQ</sequence>
<evidence type="ECO:0000313" key="2">
    <source>
        <dbReference type="Proteomes" id="UP001589613"/>
    </source>
</evidence>
<proteinExistence type="predicted"/>
<keyword evidence="2" id="KW-1185">Reference proteome</keyword>
<comment type="caution">
    <text evidence="1">The sequence shown here is derived from an EMBL/GenBank/DDBJ whole genome shotgun (WGS) entry which is preliminary data.</text>
</comment>
<accession>A0ABV5V184</accession>
<organism evidence="1 2">
    <name type="scientific">Ornithinimicrobium kibberense</name>
    <dbReference type="NCBI Taxonomy" id="282060"/>
    <lineage>
        <taxon>Bacteria</taxon>
        <taxon>Bacillati</taxon>
        <taxon>Actinomycetota</taxon>
        <taxon>Actinomycetes</taxon>
        <taxon>Micrococcales</taxon>
        <taxon>Ornithinimicrobiaceae</taxon>
        <taxon>Ornithinimicrobium</taxon>
    </lineage>
</organism>
<gene>
    <name evidence="1" type="ORF">ACFFN0_05910</name>
</gene>
<dbReference type="RefSeq" id="WP_141337013.1">
    <property type="nucleotide sequence ID" value="NZ_JBHMAX010000012.1"/>
</dbReference>
<evidence type="ECO:0000313" key="1">
    <source>
        <dbReference type="EMBL" id="MFB9731571.1"/>
    </source>
</evidence>
<name>A0ABV5V184_9MICO</name>